<keyword evidence="1" id="KW-0732">Signal</keyword>
<protein>
    <recommendedName>
        <fullName evidence="2">SGNH hydrolase-type esterase domain-containing protein</fullName>
    </recommendedName>
</protein>
<feature type="chain" id="PRO_5047230765" description="SGNH hydrolase-type esterase domain-containing protein" evidence="1">
    <location>
        <begin position="25"/>
        <end position="252"/>
    </location>
</feature>
<reference evidence="3 4" key="1">
    <citation type="submission" date="2019-02" db="EMBL/GenBank/DDBJ databases">
        <title>Deep-cultivation of Planctomycetes and their phenomic and genomic characterization uncovers novel biology.</title>
        <authorList>
            <person name="Wiegand S."/>
            <person name="Jogler M."/>
            <person name="Boedeker C."/>
            <person name="Pinto D."/>
            <person name="Vollmers J."/>
            <person name="Rivas-Marin E."/>
            <person name="Kohn T."/>
            <person name="Peeters S.H."/>
            <person name="Heuer A."/>
            <person name="Rast P."/>
            <person name="Oberbeckmann S."/>
            <person name="Bunk B."/>
            <person name="Jeske O."/>
            <person name="Meyerdierks A."/>
            <person name="Storesund J.E."/>
            <person name="Kallscheuer N."/>
            <person name="Luecker S."/>
            <person name="Lage O.M."/>
            <person name="Pohl T."/>
            <person name="Merkel B.J."/>
            <person name="Hornburger P."/>
            <person name="Mueller R.-W."/>
            <person name="Bruemmer F."/>
            <person name="Labrenz M."/>
            <person name="Spormann A.M."/>
            <person name="Op den Camp H."/>
            <person name="Overmann J."/>
            <person name="Amann R."/>
            <person name="Jetten M.S.M."/>
            <person name="Mascher T."/>
            <person name="Medema M.H."/>
            <person name="Devos D.P."/>
            <person name="Kaster A.-K."/>
            <person name="Ovreas L."/>
            <person name="Rohde M."/>
            <person name="Galperin M.Y."/>
            <person name="Jogler C."/>
        </authorList>
    </citation>
    <scope>NUCLEOTIDE SEQUENCE [LARGE SCALE GENOMIC DNA]</scope>
    <source>
        <strain evidence="3 4">TBK1r</strain>
    </source>
</reference>
<dbReference type="Proteomes" id="UP000318081">
    <property type="component" value="Chromosome"/>
</dbReference>
<accession>A0ABX5XUM2</accession>
<name>A0ABX5XUM2_9BACT</name>
<dbReference type="InterPro" id="IPR036514">
    <property type="entry name" value="SGNH_hydro_sf"/>
</dbReference>
<keyword evidence="4" id="KW-1185">Reference proteome</keyword>
<organism evidence="3 4">
    <name type="scientific">Stieleria magnilauensis</name>
    <dbReference type="NCBI Taxonomy" id="2527963"/>
    <lineage>
        <taxon>Bacteria</taxon>
        <taxon>Pseudomonadati</taxon>
        <taxon>Planctomycetota</taxon>
        <taxon>Planctomycetia</taxon>
        <taxon>Pirellulales</taxon>
        <taxon>Pirellulaceae</taxon>
        <taxon>Stieleria</taxon>
    </lineage>
</organism>
<evidence type="ECO:0000313" key="4">
    <source>
        <dbReference type="Proteomes" id="UP000318081"/>
    </source>
</evidence>
<feature type="domain" description="SGNH hydrolase-type esterase" evidence="2">
    <location>
        <begin position="88"/>
        <end position="233"/>
    </location>
</feature>
<evidence type="ECO:0000259" key="2">
    <source>
        <dbReference type="Pfam" id="PF13472"/>
    </source>
</evidence>
<feature type="signal peptide" evidence="1">
    <location>
        <begin position="1"/>
        <end position="24"/>
    </location>
</feature>
<dbReference type="InterPro" id="IPR013830">
    <property type="entry name" value="SGNH_hydro"/>
</dbReference>
<evidence type="ECO:0000313" key="3">
    <source>
        <dbReference type="EMBL" id="QDV85639.1"/>
    </source>
</evidence>
<dbReference type="SUPFAM" id="SSF52266">
    <property type="entry name" value="SGNH hydrolase"/>
    <property type="match status" value="1"/>
</dbReference>
<dbReference type="RefSeq" id="WP_145215601.1">
    <property type="nucleotide sequence ID" value="NZ_CP036432.1"/>
</dbReference>
<sequence length="252" mass="28268">MMRLFLLFVTFVAAVSSGTLNLVAQDGQPEVSKRAEDLLAPYRAAAEKKWADDIAAFDELNRTESNPDDAILFIGSSSIRRWSTMAVDMAPYRTIRRGYGGAKFTDMAVFVDRLVSPHRYRAIVMFVGNGVVGNPDDHTPDQIEALARHIVAVSHQHQPGAPFFLIEITPCEKRFDAWGKIRAVNARLREIALSTPNTYFIPTASHYLKSDGTPRAELFVEDKLHLSEAGYDLWSTLIRRRLDDVFRAIAAE</sequence>
<evidence type="ECO:0000256" key="1">
    <source>
        <dbReference type="SAM" id="SignalP"/>
    </source>
</evidence>
<proteinExistence type="predicted"/>
<dbReference type="Gene3D" id="3.40.50.1110">
    <property type="entry name" value="SGNH hydrolase"/>
    <property type="match status" value="1"/>
</dbReference>
<dbReference type="Pfam" id="PF13472">
    <property type="entry name" value="Lipase_GDSL_2"/>
    <property type="match status" value="1"/>
</dbReference>
<dbReference type="EMBL" id="CP036432">
    <property type="protein sequence ID" value="QDV85639.1"/>
    <property type="molecule type" value="Genomic_DNA"/>
</dbReference>
<gene>
    <name evidence="3" type="ORF">TBK1r_46540</name>
</gene>